<sequence length="264" mass="28920">MPVYKQSDLEMYYEFFGTGRPVLFFNGSGATLESSSLLISALASQCQVLAHDQRGLGRTSIPVGPYTMAQYAHDGAALLDHVGWDRCAVVGISFGGMVAQEFAATWPERVEKLVLMCTSAGGEAGSSYPLHELGSLPVDERNRRIVELTDSRFTPEWLASHPRDARMMSMRAEQAAIPKSDEVLRGERLQLQARIGHDVADRLHRINAPTLVTAGRFDGIAPVANSQEIASRIPSADMRIYEGGHLFTAQDPQALIDITEFLNS</sequence>
<organism evidence="2">
    <name type="scientific">freshwater metagenome</name>
    <dbReference type="NCBI Taxonomy" id="449393"/>
    <lineage>
        <taxon>unclassified sequences</taxon>
        <taxon>metagenomes</taxon>
        <taxon>ecological metagenomes</taxon>
    </lineage>
</organism>
<evidence type="ECO:0000259" key="1">
    <source>
        <dbReference type="Pfam" id="PF00561"/>
    </source>
</evidence>
<dbReference type="PANTHER" id="PTHR43433">
    <property type="entry name" value="HYDROLASE, ALPHA/BETA FOLD FAMILY PROTEIN"/>
    <property type="match status" value="1"/>
</dbReference>
<dbReference type="PANTHER" id="PTHR43433:SF5">
    <property type="entry name" value="AB HYDROLASE-1 DOMAIN-CONTAINING PROTEIN"/>
    <property type="match status" value="1"/>
</dbReference>
<dbReference type="Pfam" id="PF00561">
    <property type="entry name" value="Abhydrolase_1"/>
    <property type="match status" value="1"/>
</dbReference>
<dbReference type="EMBL" id="CAEZWE010000063">
    <property type="protein sequence ID" value="CAB4660047.1"/>
    <property type="molecule type" value="Genomic_DNA"/>
</dbReference>
<name>A0A6J6LDI6_9ZZZZ</name>
<dbReference type="GO" id="GO:0046503">
    <property type="term" value="P:glycerolipid catabolic process"/>
    <property type="evidence" value="ECO:0007669"/>
    <property type="project" value="TreeGrafter"/>
</dbReference>
<dbReference type="GO" id="GO:0004806">
    <property type="term" value="F:triacylglycerol lipase activity"/>
    <property type="evidence" value="ECO:0007669"/>
    <property type="project" value="TreeGrafter"/>
</dbReference>
<dbReference type="SUPFAM" id="SSF53474">
    <property type="entry name" value="alpha/beta-Hydrolases"/>
    <property type="match status" value="1"/>
</dbReference>
<dbReference type="InterPro" id="IPR000073">
    <property type="entry name" value="AB_hydrolase_1"/>
</dbReference>
<feature type="domain" description="AB hydrolase-1" evidence="1">
    <location>
        <begin position="21"/>
        <end position="247"/>
    </location>
</feature>
<accession>A0A6J6LDI6</accession>
<proteinExistence type="predicted"/>
<protein>
    <submittedName>
        <fullName evidence="2">Unannotated protein</fullName>
    </submittedName>
</protein>
<dbReference type="PRINTS" id="PR00111">
    <property type="entry name" value="ABHYDROLASE"/>
</dbReference>
<dbReference type="Gene3D" id="3.40.50.1820">
    <property type="entry name" value="alpha/beta hydrolase"/>
    <property type="match status" value="1"/>
</dbReference>
<reference evidence="2" key="1">
    <citation type="submission" date="2020-05" db="EMBL/GenBank/DDBJ databases">
        <authorList>
            <person name="Chiriac C."/>
            <person name="Salcher M."/>
            <person name="Ghai R."/>
            <person name="Kavagutti S V."/>
        </authorList>
    </citation>
    <scope>NUCLEOTIDE SEQUENCE</scope>
</reference>
<dbReference type="InterPro" id="IPR050471">
    <property type="entry name" value="AB_hydrolase"/>
</dbReference>
<gene>
    <name evidence="2" type="ORF">UFOPK2169_01342</name>
</gene>
<dbReference type="AlphaFoldDB" id="A0A6J6LDI6"/>
<evidence type="ECO:0000313" key="2">
    <source>
        <dbReference type="EMBL" id="CAB4660047.1"/>
    </source>
</evidence>
<dbReference type="InterPro" id="IPR029058">
    <property type="entry name" value="AB_hydrolase_fold"/>
</dbReference>